<dbReference type="EMBL" id="CACRXK020009387">
    <property type="protein sequence ID" value="CAB4017067.1"/>
    <property type="molecule type" value="Genomic_DNA"/>
</dbReference>
<dbReference type="OrthoDB" id="823504at2759"/>
<dbReference type="GO" id="GO:0005576">
    <property type="term" value="C:extracellular region"/>
    <property type="evidence" value="ECO:0007669"/>
    <property type="project" value="UniProtKB-SubCell"/>
</dbReference>
<dbReference type="InterPro" id="IPR010255">
    <property type="entry name" value="Haem_peroxidase_sf"/>
</dbReference>
<dbReference type="PROSITE" id="PS50292">
    <property type="entry name" value="PEROXIDASE_3"/>
    <property type="match status" value="1"/>
</dbReference>
<evidence type="ECO:0000256" key="2">
    <source>
        <dbReference type="ARBA" id="ARBA00022525"/>
    </source>
</evidence>
<dbReference type="PANTHER" id="PTHR11475">
    <property type="entry name" value="OXIDASE/PEROXIDASE"/>
    <property type="match status" value="1"/>
</dbReference>
<dbReference type="InterPro" id="IPR019791">
    <property type="entry name" value="Haem_peroxidase_animal"/>
</dbReference>
<protein>
    <submittedName>
        <fullName evidence="4">Peroxidasin homolog isoform X2</fullName>
    </submittedName>
</protein>
<name>A0A6S7IHE2_PARCT</name>
<keyword evidence="5" id="KW-1185">Reference proteome</keyword>
<dbReference type="AlphaFoldDB" id="A0A6S7IHE2"/>
<dbReference type="PANTHER" id="PTHR11475:SF4">
    <property type="entry name" value="CHORION PEROXIDASE"/>
    <property type="match status" value="1"/>
</dbReference>
<feature type="non-terminal residue" evidence="4">
    <location>
        <position position="337"/>
    </location>
</feature>
<dbReference type="Proteomes" id="UP001152795">
    <property type="component" value="Unassembled WGS sequence"/>
</dbReference>
<organism evidence="4 5">
    <name type="scientific">Paramuricea clavata</name>
    <name type="common">Red gorgonian</name>
    <name type="synonym">Violescent sea-whip</name>
    <dbReference type="NCBI Taxonomy" id="317549"/>
    <lineage>
        <taxon>Eukaryota</taxon>
        <taxon>Metazoa</taxon>
        <taxon>Cnidaria</taxon>
        <taxon>Anthozoa</taxon>
        <taxon>Octocorallia</taxon>
        <taxon>Malacalcyonacea</taxon>
        <taxon>Plexauridae</taxon>
        <taxon>Paramuricea</taxon>
    </lineage>
</organism>
<comment type="caution">
    <text evidence="4">The sequence shown here is derived from an EMBL/GenBank/DDBJ whole genome shotgun (WGS) entry which is preliminary data.</text>
</comment>
<evidence type="ECO:0000313" key="5">
    <source>
        <dbReference type="Proteomes" id="UP001152795"/>
    </source>
</evidence>
<sequence>MKHLHGILLFLAFVNIEGKKFGSDEYAIILTHDYPKGGIGQITVENAPDETVYSLSAQASRLVKIDSHTGQLELLVDSAQVDDLKFEIIAKFQSQTERTKVNIRVLSLYYGNQFSSDAINAVRRSLEKDKKTPEGAASIFIPAGLDLLLQQVAAGDPVDGISEAEIIVERTIQLVHSIIIQKFEKYFGKGAVFAFLRTKELFSSAVITSLDKESTCIVSTTPVTCLKKSIYRRFDGKCSNRKQPVAGGTGTPLVRLLRAVYYDPDGLNDPVGFPNQPNPPTLPSPFEVSKDFIKDEVAGTTEDQELTPLMMQFGQFMDHDFTLSAEESGASQCLTIT</sequence>
<gene>
    <name evidence="4" type="ORF">PACLA_8A012423</name>
</gene>
<dbReference type="GO" id="GO:0004601">
    <property type="term" value="F:peroxidase activity"/>
    <property type="evidence" value="ECO:0007669"/>
    <property type="project" value="InterPro"/>
</dbReference>
<dbReference type="GO" id="GO:0020037">
    <property type="term" value="F:heme binding"/>
    <property type="evidence" value="ECO:0007669"/>
    <property type="project" value="InterPro"/>
</dbReference>
<dbReference type="Pfam" id="PF03098">
    <property type="entry name" value="An_peroxidase"/>
    <property type="match status" value="1"/>
</dbReference>
<dbReference type="InterPro" id="IPR037120">
    <property type="entry name" value="Haem_peroxidase_sf_animal"/>
</dbReference>
<dbReference type="GO" id="GO:0006979">
    <property type="term" value="P:response to oxidative stress"/>
    <property type="evidence" value="ECO:0007669"/>
    <property type="project" value="InterPro"/>
</dbReference>
<evidence type="ECO:0000256" key="1">
    <source>
        <dbReference type="ARBA" id="ARBA00004613"/>
    </source>
</evidence>
<accession>A0A6S7IHE2</accession>
<keyword evidence="2" id="KW-0964">Secreted</keyword>
<dbReference type="Gene3D" id="1.10.640.10">
    <property type="entry name" value="Haem peroxidase domain superfamily, animal type"/>
    <property type="match status" value="1"/>
</dbReference>
<evidence type="ECO:0000256" key="3">
    <source>
        <dbReference type="ARBA" id="ARBA00023180"/>
    </source>
</evidence>
<comment type="subcellular location">
    <subcellularLocation>
        <location evidence="1">Secreted</location>
    </subcellularLocation>
</comment>
<keyword evidence="3" id="KW-0325">Glycoprotein</keyword>
<evidence type="ECO:0000313" key="4">
    <source>
        <dbReference type="EMBL" id="CAB4017067.1"/>
    </source>
</evidence>
<reference evidence="4" key="1">
    <citation type="submission" date="2020-04" db="EMBL/GenBank/DDBJ databases">
        <authorList>
            <person name="Alioto T."/>
            <person name="Alioto T."/>
            <person name="Gomez Garrido J."/>
        </authorList>
    </citation>
    <scope>NUCLEOTIDE SEQUENCE</scope>
    <source>
        <strain evidence="4">A484AB</strain>
    </source>
</reference>
<proteinExistence type="predicted"/>
<dbReference type="SUPFAM" id="SSF48113">
    <property type="entry name" value="Heme-dependent peroxidases"/>
    <property type="match status" value="1"/>
</dbReference>